<name>A0A9P4I886_9PEZI</name>
<dbReference type="InterPro" id="IPR045243">
    <property type="entry name" value="Rna14-like"/>
</dbReference>
<gene>
    <name evidence="7" type="ORF">NA57DRAFT_43028</name>
</gene>
<dbReference type="InterPro" id="IPR011990">
    <property type="entry name" value="TPR-like_helical_dom_sf"/>
</dbReference>
<evidence type="ECO:0000256" key="5">
    <source>
        <dbReference type="SAM" id="MobiDB-lite"/>
    </source>
</evidence>
<dbReference type="SUPFAM" id="SSF48452">
    <property type="entry name" value="TPR-like"/>
    <property type="match status" value="2"/>
</dbReference>
<dbReference type="Pfam" id="PF05843">
    <property type="entry name" value="Suf"/>
    <property type="match status" value="1"/>
</dbReference>
<evidence type="ECO:0000259" key="6">
    <source>
        <dbReference type="Pfam" id="PF05843"/>
    </source>
</evidence>
<dbReference type="OrthoDB" id="26282at2759"/>
<dbReference type="GO" id="GO:0005737">
    <property type="term" value="C:cytoplasm"/>
    <property type="evidence" value="ECO:0007669"/>
    <property type="project" value="UniProtKB-SubCell"/>
</dbReference>
<sequence length="871" mass="97703">MNVAQAASQPAQQQTSSLPQNSDNASTTPLPDVTINNAAQDQGVTGVISPTSASLQVPAPPPAAAVPSIDTGVNAPIAKPSQPLPSPSQANGPAATPTSAVATVLVKARLPNDRVGILEDRIAEDPRGDMEAWLELISEHRKRNKLSEARAVYDRFFEVFPHAAEQWVAYAKMESDADAFYQLEQIFQRSLMSVPHVKLWSTYLDYVRRRNNLTTDTSGNARQIVSQAFEFVLQNVGIDRDSGHIWQDYIDFIKSGPGTVGGTSWQDQQKMDQLRKAYQRAVVVPTHATNTIWNEYSKFEMDLNKNTGRKFLQEKSPAFVTARSSAVAMANFTRELQRTTLPKLPPAHGFDGDVEYMRQVELWKHWINWEKDDPLVIREEDPAAYKNRLVYVYKHALMALRFWPEIWFDAAEFCFENDIKDASGKEQSKVFLEQGVTANPESLLLAFKQADSVEIAMANESGDGALKRRGDAVREVYNKALDALYGLVKKTDARKSQAIARAKEQAEWEAEDAPEVMQVEDDDEYQPNGDASKKKEEALQRQIDAIQKGAKAETDLLKKLITSAWVGLMRAMRRIQGKGKIGEDIGGSRQVFADARKRGWITSEVYVASALMEYHSYKDPAATRILEKGVRLYPEDEYFALEYLKHLIAINDVTNARAVFETTVSRLASKPETLDKAKPLYAYFHEYESQYGELSQVIKLEKRMADLWPSEPQIQLFAHRFSAPSFDPTSARPIISPATQAKPKAFAMPSIETTKPASITNSPRQALAHFAATSSPKRPFPHDESDNEMQRPRKFAREESPLKGAAGRRLDASRRNKDGNITPMVAQPTLPRDIMFLLRIIPGADKYDVLKFSPERMVELIRSLDLSRVQV</sequence>
<dbReference type="EMBL" id="ML978129">
    <property type="protein sequence ID" value="KAF2096830.1"/>
    <property type="molecule type" value="Genomic_DNA"/>
</dbReference>
<feature type="region of interest" description="Disordered" evidence="5">
    <location>
        <begin position="505"/>
        <end position="537"/>
    </location>
</feature>
<proteinExistence type="predicted"/>
<dbReference type="InterPro" id="IPR003107">
    <property type="entry name" value="HAT"/>
</dbReference>
<dbReference type="Gene3D" id="1.25.40.1040">
    <property type="match status" value="1"/>
</dbReference>
<dbReference type="InterPro" id="IPR008847">
    <property type="entry name" value="Suf"/>
</dbReference>
<keyword evidence="3 4" id="KW-0539">Nucleus</keyword>
<evidence type="ECO:0000256" key="3">
    <source>
        <dbReference type="ARBA" id="ARBA00023242"/>
    </source>
</evidence>
<comment type="function">
    <text evidence="1 4">Component of the cleavage factor IA (CFIA) complex, which is involved in the endonucleolytic cleavage during polyadenylation-dependent pre-mRNA 3'-end formation.</text>
</comment>
<dbReference type="GO" id="GO:0180010">
    <property type="term" value="P:co-transcriptional mRNA 3'-end processing, cleavage and polyadenylation pathway"/>
    <property type="evidence" value="ECO:0007669"/>
    <property type="project" value="UniProtKB-UniRule"/>
</dbReference>
<dbReference type="PANTHER" id="PTHR19980">
    <property type="entry name" value="RNA CLEAVAGE STIMULATION FACTOR"/>
    <property type="match status" value="1"/>
</dbReference>
<evidence type="ECO:0000313" key="7">
    <source>
        <dbReference type="EMBL" id="KAF2096830.1"/>
    </source>
</evidence>
<dbReference type="GO" id="GO:0005634">
    <property type="term" value="C:nucleus"/>
    <property type="evidence" value="ECO:0007669"/>
    <property type="project" value="UniProtKB-SubCell"/>
</dbReference>
<keyword evidence="4" id="KW-0963">Cytoplasm</keyword>
<keyword evidence="8" id="KW-1185">Reference proteome</keyword>
<feature type="compositionally biased region" description="Low complexity" evidence="5">
    <location>
        <begin position="1"/>
        <end position="20"/>
    </location>
</feature>
<organism evidence="7 8">
    <name type="scientific">Rhizodiscina lignyota</name>
    <dbReference type="NCBI Taxonomy" id="1504668"/>
    <lineage>
        <taxon>Eukaryota</taxon>
        <taxon>Fungi</taxon>
        <taxon>Dikarya</taxon>
        <taxon>Ascomycota</taxon>
        <taxon>Pezizomycotina</taxon>
        <taxon>Dothideomycetes</taxon>
        <taxon>Pleosporomycetidae</taxon>
        <taxon>Aulographales</taxon>
        <taxon>Rhizodiscinaceae</taxon>
        <taxon>Rhizodiscina</taxon>
    </lineage>
</organism>
<dbReference type="SMART" id="SM00386">
    <property type="entry name" value="HAT"/>
    <property type="match status" value="5"/>
</dbReference>
<feature type="region of interest" description="Disordered" evidence="5">
    <location>
        <begin position="1"/>
        <end position="96"/>
    </location>
</feature>
<dbReference type="Proteomes" id="UP000799772">
    <property type="component" value="Unassembled WGS sequence"/>
</dbReference>
<evidence type="ECO:0000313" key="8">
    <source>
        <dbReference type="Proteomes" id="UP000799772"/>
    </source>
</evidence>
<evidence type="ECO:0000256" key="4">
    <source>
        <dbReference type="RuleBase" id="RU369035"/>
    </source>
</evidence>
<feature type="compositionally biased region" description="Polar residues" evidence="5">
    <location>
        <begin position="21"/>
        <end position="55"/>
    </location>
</feature>
<feature type="compositionally biased region" description="Basic and acidic residues" evidence="5">
    <location>
        <begin position="780"/>
        <end position="801"/>
    </location>
</feature>
<feature type="domain" description="Suppressor of forked" evidence="6">
    <location>
        <begin position="113"/>
        <end position="732"/>
    </location>
</feature>
<feature type="region of interest" description="Disordered" evidence="5">
    <location>
        <begin position="772"/>
        <end position="825"/>
    </location>
</feature>
<evidence type="ECO:0000256" key="2">
    <source>
        <dbReference type="ARBA" id="ARBA00022737"/>
    </source>
</evidence>
<keyword evidence="2" id="KW-0677">Repeat</keyword>
<reference evidence="7" key="1">
    <citation type="journal article" date="2020" name="Stud. Mycol.">
        <title>101 Dothideomycetes genomes: a test case for predicting lifestyles and emergence of pathogens.</title>
        <authorList>
            <person name="Haridas S."/>
            <person name="Albert R."/>
            <person name="Binder M."/>
            <person name="Bloem J."/>
            <person name="Labutti K."/>
            <person name="Salamov A."/>
            <person name="Andreopoulos B."/>
            <person name="Baker S."/>
            <person name="Barry K."/>
            <person name="Bills G."/>
            <person name="Bluhm B."/>
            <person name="Cannon C."/>
            <person name="Castanera R."/>
            <person name="Culley D."/>
            <person name="Daum C."/>
            <person name="Ezra D."/>
            <person name="Gonzalez J."/>
            <person name="Henrissat B."/>
            <person name="Kuo A."/>
            <person name="Liang C."/>
            <person name="Lipzen A."/>
            <person name="Lutzoni F."/>
            <person name="Magnuson J."/>
            <person name="Mondo S."/>
            <person name="Nolan M."/>
            <person name="Ohm R."/>
            <person name="Pangilinan J."/>
            <person name="Park H.-J."/>
            <person name="Ramirez L."/>
            <person name="Alfaro M."/>
            <person name="Sun H."/>
            <person name="Tritt A."/>
            <person name="Yoshinaga Y."/>
            <person name="Zwiers L.-H."/>
            <person name="Turgeon B."/>
            <person name="Goodwin S."/>
            <person name="Spatafora J."/>
            <person name="Crous P."/>
            <person name="Grigoriev I."/>
        </authorList>
    </citation>
    <scope>NUCLEOTIDE SEQUENCE</scope>
    <source>
        <strain evidence="7">CBS 133067</strain>
    </source>
</reference>
<dbReference type="PANTHER" id="PTHR19980:SF0">
    <property type="entry name" value="CLEAVAGE STIMULATION FACTOR SUBUNIT 3"/>
    <property type="match status" value="1"/>
</dbReference>
<evidence type="ECO:0000256" key="1">
    <source>
        <dbReference type="ARBA" id="ARBA00002863"/>
    </source>
</evidence>
<comment type="caution">
    <text evidence="7">The sequence shown here is derived from an EMBL/GenBank/DDBJ whole genome shotgun (WGS) entry which is preliminary data.</text>
</comment>
<protein>
    <recommendedName>
        <fullName evidence="4">mRNA 3'-end-processing protein RNA14</fullName>
    </recommendedName>
</protein>
<feature type="compositionally biased region" description="Acidic residues" evidence="5">
    <location>
        <begin position="507"/>
        <end position="525"/>
    </location>
</feature>
<feature type="compositionally biased region" description="Basic and acidic residues" evidence="5">
    <location>
        <begin position="808"/>
        <end position="818"/>
    </location>
</feature>
<dbReference type="GO" id="GO:0003729">
    <property type="term" value="F:mRNA binding"/>
    <property type="evidence" value="ECO:0007669"/>
    <property type="project" value="TreeGrafter"/>
</dbReference>
<accession>A0A9P4I886</accession>
<dbReference type="AlphaFoldDB" id="A0A9P4I886"/>
<keyword evidence="4" id="KW-0507">mRNA processing</keyword>
<comment type="subcellular location">
    <subcellularLocation>
        <location evidence="4">Nucleus</location>
    </subcellularLocation>
    <subcellularLocation>
        <location evidence="4">Cytoplasm</location>
    </subcellularLocation>
    <text evidence="4">Nucleus and/or cytoplasm.</text>
</comment>